<accession>A0A7C4XU42</accession>
<protein>
    <submittedName>
        <fullName evidence="3">Carbamate kinase</fullName>
    </submittedName>
</protein>
<dbReference type="Gene3D" id="3.40.1160.10">
    <property type="entry name" value="Acetylglutamate kinase-like"/>
    <property type="match status" value="1"/>
</dbReference>
<proteinExistence type="predicted"/>
<evidence type="ECO:0000256" key="1">
    <source>
        <dbReference type="ARBA" id="ARBA00022679"/>
    </source>
</evidence>
<dbReference type="PRINTS" id="PR01469">
    <property type="entry name" value="CARBMTKINASE"/>
</dbReference>
<evidence type="ECO:0000313" key="3">
    <source>
        <dbReference type="EMBL" id="HGW60178.1"/>
    </source>
</evidence>
<dbReference type="PANTHER" id="PTHR30409:SF1">
    <property type="entry name" value="CARBAMATE KINASE-RELATED"/>
    <property type="match status" value="1"/>
</dbReference>
<dbReference type="InterPro" id="IPR003964">
    <property type="entry name" value="Carb_kinase"/>
</dbReference>
<comment type="caution">
    <text evidence="3">The sequence shown here is derived from an EMBL/GenBank/DDBJ whole genome shotgun (WGS) entry which is preliminary data.</text>
</comment>
<dbReference type="PIRSF" id="PIRSF000723">
    <property type="entry name" value="Carbamate_kin"/>
    <property type="match status" value="1"/>
</dbReference>
<evidence type="ECO:0000256" key="2">
    <source>
        <dbReference type="ARBA" id="ARBA00022777"/>
    </source>
</evidence>
<dbReference type="CDD" id="cd04235">
    <property type="entry name" value="AAK_CK"/>
    <property type="match status" value="1"/>
</dbReference>
<reference evidence="3" key="1">
    <citation type="journal article" date="2020" name="mSystems">
        <title>Genome- and Community-Level Interaction Insights into Carbon Utilization and Element Cycling Functions of Hydrothermarchaeota in Hydrothermal Sediment.</title>
        <authorList>
            <person name="Zhou Z."/>
            <person name="Liu Y."/>
            <person name="Xu W."/>
            <person name="Pan J."/>
            <person name="Luo Z.H."/>
            <person name="Li M."/>
        </authorList>
    </citation>
    <scope>NUCLEOTIDE SEQUENCE [LARGE SCALE GENOMIC DNA]</scope>
    <source>
        <strain evidence="3">SpSt-794</strain>
    </source>
</reference>
<dbReference type="GO" id="GO:0005829">
    <property type="term" value="C:cytosol"/>
    <property type="evidence" value="ECO:0007669"/>
    <property type="project" value="TreeGrafter"/>
</dbReference>
<name>A0A7C4XU42_9BACT</name>
<dbReference type="GO" id="GO:0008804">
    <property type="term" value="F:carbamate kinase activity"/>
    <property type="evidence" value="ECO:0007669"/>
    <property type="project" value="InterPro"/>
</dbReference>
<dbReference type="EMBL" id="DTHV01000058">
    <property type="protein sequence ID" value="HGW60178.1"/>
    <property type="molecule type" value="Genomic_DNA"/>
</dbReference>
<keyword evidence="1" id="KW-0808">Transferase</keyword>
<dbReference type="InterPro" id="IPR036393">
    <property type="entry name" value="AceGlu_kinase-like_sf"/>
</dbReference>
<sequence length="361" mass="39891">MTKKQVRIFAFGGNEVSPVGLTDEKGKPIIPDIAMQWRRTKETCEHISNIVNSFPDDSYVITHGNGPQVGNVLLRSEYSRPILPPLPLDVCGADTQGSMGYMIAQILGNQLKVKGISKQVVGIVTQVVVDKNDPAFKNPTKFIGPPYTKEEAMERARTDGWIVKLYKKDDRGNEIWRKVVPSPEPLDIVEIDLVEAALERGMIPITVGGGGIPVVLEEPDENGVYHSNYGFTFKDGKDLKIYRGVEAVIDKDLASALLGTMLIKRAKERGEDVDVTLTIFTGEDGAKLYYQKPNQVDLRYLTLEEAKKYYSEGHFPPGSMGPKILAIIKFLEGGGKKAYISLTSKYLETLEGKAGTTIVRE</sequence>
<organism evidence="3">
    <name type="scientific">Caldisericum exile</name>
    <dbReference type="NCBI Taxonomy" id="693075"/>
    <lineage>
        <taxon>Bacteria</taxon>
        <taxon>Pseudomonadati</taxon>
        <taxon>Caldisericota/Cryosericota group</taxon>
        <taxon>Caldisericota</taxon>
        <taxon>Caldisericia</taxon>
        <taxon>Caldisericales</taxon>
        <taxon>Caldisericaceae</taxon>
        <taxon>Caldisericum</taxon>
    </lineage>
</organism>
<dbReference type="AlphaFoldDB" id="A0A7C4XU42"/>
<dbReference type="GO" id="GO:0019546">
    <property type="term" value="P:L-arginine deiminase pathway"/>
    <property type="evidence" value="ECO:0007669"/>
    <property type="project" value="TreeGrafter"/>
</dbReference>
<dbReference type="PANTHER" id="PTHR30409">
    <property type="entry name" value="CARBAMATE KINASE"/>
    <property type="match status" value="1"/>
</dbReference>
<dbReference type="SUPFAM" id="SSF53633">
    <property type="entry name" value="Carbamate kinase-like"/>
    <property type="match status" value="1"/>
</dbReference>
<keyword evidence="2 3" id="KW-0418">Kinase</keyword>
<gene>
    <name evidence="3" type="ORF">ENV82_01880</name>
</gene>